<dbReference type="PANTHER" id="PTHR24559">
    <property type="entry name" value="TRANSPOSON TY3-I GAG-POL POLYPROTEIN"/>
    <property type="match status" value="1"/>
</dbReference>
<keyword evidence="6" id="KW-0378">Hydrolase</keyword>
<evidence type="ECO:0000313" key="11">
    <source>
        <dbReference type="Proteomes" id="UP000507470"/>
    </source>
</evidence>
<keyword evidence="7" id="KW-0695">RNA-directed DNA polymerase</keyword>
<accession>A0A6J8ATH9</accession>
<dbReference type="GO" id="GO:0006508">
    <property type="term" value="P:proteolysis"/>
    <property type="evidence" value="ECO:0007669"/>
    <property type="project" value="UniProtKB-KW"/>
</dbReference>
<dbReference type="FunFam" id="3.10.10.10:FF:000007">
    <property type="entry name" value="Retrovirus-related Pol polyprotein from transposon 17.6-like Protein"/>
    <property type="match status" value="1"/>
</dbReference>
<gene>
    <name evidence="10" type="ORF">MCOR_11192</name>
</gene>
<evidence type="ECO:0000256" key="5">
    <source>
        <dbReference type="ARBA" id="ARBA00022759"/>
    </source>
</evidence>
<dbReference type="PANTHER" id="PTHR24559:SF444">
    <property type="entry name" value="REVERSE TRANSCRIPTASE DOMAIN-CONTAINING PROTEIN"/>
    <property type="match status" value="1"/>
</dbReference>
<dbReference type="GO" id="GO:0003964">
    <property type="term" value="F:RNA-directed DNA polymerase activity"/>
    <property type="evidence" value="ECO:0007669"/>
    <property type="project" value="UniProtKB-KW"/>
</dbReference>
<feature type="compositionally biased region" description="Acidic residues" evidence="8">
    <location>
        <begin position="448"/>
        <end position="462"/>
    </location>
</feature>
<dbReference type="InterPro" id="IPR043128">
    <property type="entry name" value="Rev_trsase/Diguanyl_cyclase"/>
</dbReference>
<keyword evidence="2" id="KW-0808">Transferase</keyword>
<evidence type="ECO:0000256" key="7">
    <source>
        <dbReference type="ARBA" id="ARBA00022918"/>
    </source>
</evidence>
<dbReference type="InterPro" id="IPR000477">
    <property type="entry name" value="RT_dom"/>
</dbReference>
<reference evidence="10 11" key="1">
    <citation type="submission" date="2020-06" db="EMBL/GenBank/DDBJ databases">
        <authorList>
            <person name="Li R."/>
            <person name="Bekaert M."/>
        </authorList>
    </citation>
    <scope>NUCLEOTIDE SEQUENCE [LARGE SCALE GENOMIC DNA]</scope>
    <source>
        <strain evidence="11">wild</strain>
    </source>
</reference>
<name>A0A6J8ATH9_MYTCO</name>
<dbReference type="PROSITE" id="PS50878">
    <property type="entry name" value="RT_POL"/>
    <property type="match status" value="1"/>
</dbReference>
<evidence type="ECO:0000313" key="10">
    <source>
        <dbReference type="EMBL" id="CAC5373432.1"/>
    </source>
</evidence>
<dbReference type="SUPFAM" id="SSF54160">
    <property type="entry name" value="Chromo domain-like"/>
    <property type="match status" value="1"/>
</dbReference>
<keyword evidence="5" id="KW-0255">Endonuclease</keyword>
<evidence type="ECO:0000256" key="3">
    <source>
        <dbReference type="ARBA" id="ARBA00022695"/>
    </source>
</evidence>
<dbReference type="GO" id="GO:0004519">
    <property type="term" value="F:endonuclease activity"/>
    <property type="evidence" value="ECO:0007669"/>
    <property type="project" value="UniProtKB-KW"/>
</dbReference>
<evidence type="ECO:0000256" key="6">
    <source>
        <dbReference type="ARBA" id="ARBA00022801"/>
    </source>
</evidence>
<dbReference type="OrthoDB" id="6262013at2759"/>
<keyword evidence="1" id="KW-0645">Protease</keyword>
<dbReference type="AlphaFoldDB" id="A0A6J8ATH9"/>
<dbReference type="InterPro" id="IPR016197">
    <property type="entry name" value="Chromo-like_dom_sf"/>
</dbReference>
<evidence type="ECO:0000256" key="1">
    <source>
        <dbReference type="ARBA" id="ARBA00022670"/>
    </source>
</evidence>
<dbReference type="Pfam" id="PF00078">
    <property type="entry name" value="RVT_1"/>
    <property type="match status" value="1"/>
</dbReference>
<feature type="compositionally biased region" description="Pro residues" evidence="8">
    <location>
        <begin position="477"/>
        <end position="486"/>
    </location>
</feature>
<proteinExistence type="predicted"/>
<dbReference type="GO" id="GO:0008233">
    <property type="term" value="F:peptidase activity"/>
    <property type="evidence" value="ECO:0007669"/>
    <property type="project" value="UniProtKB-KW"/>
</dbReference>
<dbReference type="InterPro" id="IPR053134">
    <property type="entry name" value="RNA-dir_DNA_polymerase"/>
</dbReference>
<dbReference type="EMBL" id="CACVKT020001889">
    <property type="protein sequence ID" value="CAC5373432.1"/>
    <property type="molecule type" value="Genomic_DNA"/>
</dbReference>
<evidence type="ECO:0000256" key="2">
    <source>
        <dbReference type="ARBA" id="ARBA00022679"/>
    </source>
</evidence>
<dbReference type="Proteomes" id="UP000507470">
    <property type="component" value="Unassembled WGS sequence"/>
</dbReference>
<dbReference type="Gene3D" id="3.30.70.270">
    <property type="match status" value="1"/>
</dbReference>
<feature type="domain" description="Reverse transcriptase" evidence="9">
    <location>
        <begin position="79"/>
        <end position="268"/>
    </location>
</feature>
<protein>
    <submittedName>
        <fullName evidence="10">Transposon Ty3-I Gag-Pol polyprotein,Transposon Ty3-G Gag-Pol polyprotein</fullName>
    </submittedName>
</protein>
<organism evidence="10 11">
    <name type="scientific">Mytilus coruscus</name>
    <name type="common">Sea mussel</name>
    <dbReference type="NCBI Taxonomy" id="42192"/>
    <lineage>
        <taxon>Eukaryota</taxon>
        <taxon>Metazoa</taxon>
        <taxon>Spiralia</taxon>
        <taxon>Lophotrochozoa</taxon>
        <taxon>Mollusca</taxon>
        <taxon>Bivalvia</taxon>
        <taxon>Autobranchia</taxon>
        <taxon>Pteriomorphia</taxon>
        <taxon>Mytilida</taxon>
        <taxon>Mytiloidea</taxon>
        <taxon>Mytilidae</taxon>
        <taxon>Mytilinae</taxon>
        <taxon>Mytilus</taxon>
    </lineage>
</organism>
<feature type="region of interest" description="Disordered" evidence="8">
    <location>
        <begin position="442"/>
        <end position="489"/>
    </location>
</feature>
<evidence type="ECO:0000259" key="9">
    <source>
        <dbReference type="PROSITE" id="PS50878"/>
    </source>
</evidence>
<sequence length="548" mass="63102">MTFDLTSACLTASEKQKLLAFLQKNRSIFANSLKELGCTHLYNHHIETVPGAKPFRSPPYRQTPKVRAEQDRQVKELLDNDIIEPSISNWASPVVMCFKKSGEMRMAIDYRKVNSLSIPQTFPSPHMESVFDAIGEVKAQYFSCVDLKSGFHQVPLTEESKHKSAFITQTGIYQFKRMPFGLMNSPITFQAMMSHVLWGLNWKFVLVYVDDILIFSRTFEDHLNHLSQVFDLLRHANLKLHPYRVTNPFRATQIDTLSIPTQDQGISSFDSIDSHVSSENLSSEFDDEVQFGAEVHFYYASEYATDCQECPIISAVDTENIQNIVEDKPALSELQKQCPKFSAIYTYLESGDLPEELKHRDKVVSESKYFSLSEEPKDSLPQDTRVYIDQFLSNIKMSHKIALQNEAAQKEKDKVRHDQTARVRTFAIGDLVLLKRLAQEVQNIPPDPDSDSDSDPEVDQNDEATPNVEVEETQQPMPIPQQPPDPASRYQIQKVLRGRRKHGRREMYIKWLDGSCTWEPDTCFDEEMSDFINSRWTKQGKRRKSYFN</sequence>
<dbReference type="SUPFAM" id="SSF56672">
    <property type="entry name" value="DNA/RNA polymerases"/>
    <property type="match status" value="1"/>
</dbReference>
<dbReference type="CDD" id="cd01647">
    <property type="entry name" value="RT_LTR"/>
    <property type="match status" value="1"/>
</dbReference>
<dbReference type="Gene3D" id="3.10.10.10">
    <property type="entry name" value="HIV Type 1 Reverse Transcriptase, subunit A, domain 1"/>
    <property type="match status" value="1"/>
</dbReference>
<evidence type="ECO:0000256" key="8">
    <source>
        <dbReference type="SAM" id="MobiDB-lite"/>
    </source>
</evidence>
<dbReference type="CDD" id="cd00024">
    <property type="entry name" value="CD_CSD"/>
    <property type="match status" value="1"/>
</dbReference>
<dbReference type="InterPro" id="IPR043502">
    <property type="entry name" value="DNA/RNA_pol_sf"/>
</dbReference>
<keyword evidence="3" id="KW-0548">Nucleotidyltransferase</keyword>
<keyword evidence="4" id="KW-0540">Nuclease</keyword>
<evidence type="ECO:0000256" key="4">
    <source>
        <dbReference type="ARBA" id="ARBA00022722"/>
    </source>
</evidence>
<keyword evidence="11" id="KW-1185">Reference proteome</keyword>